<proteinExistence type="predicted"/>
<dbReference type="InterPro" id="IPR052063">
    <property type="entry name" value="Polysaccharide_Lyase_1"/>
</dbReference>
<evidence type="ECO:0000256" key="1">
    <source>
        <dbReference type="ARBA" id="ARBA00004613"/>
    </source>
</evidence>
<dbReference type="PANTHER" id="PTHR42970:SF1">
    <property type="entry name" value="PECTATE LYASE C-RELATED"/>
    <property type="match status" value="1"/>
</dbReference>
<evidence type="ECO:0000256" key="5">
    <source>
        <dbReference type="ARBA" id="ARBA00022837"/>
    </source>
</evidence>
<protein>
    <submittedName>
        <fullName evidence="8">Uncharacterized protein</fullName>
    </submittedName>
</protein>
<dbReference type="Gene3D" id="2.60.40.3440">
    <property type="match status" value="1"/>
</dbReference>
<evidence type="ECO:0000256" key="7">
    <source>
        <dbReference type="SAM" id="MobiDB-lite"/>
    </source>
</evidence>
<organism evidence="8">
    <name type="scientific">Rheinheimera sp. BAL341</name>
    <dbReference type="NCBI Taxonomy" id="1708203"/>
    <lineage>
        <taxon>Bacteria</taxon>
        <taxon>Pseudomonadati</taxon>
        <taxon>Pseudomonadota</taxon>
        <taxon>Gammaproteobacteria</taxon>
        <taxon>Chromatiales</taxon>
        <taxon>Chromatiaceae</taxon>
        <taxon>Rheinheimera</taxon>
    </lineage>
</organism>
<gene>
    <name evidence="8" type="ORF">BAL341_2553</name>
</gene>
<dbReference type="Gene3D" id="2.60.40.10">
    <property type="entry name" value="Immunoglobulins"/>
    <property type="match status" value="1"/>
</dbReference>
<keyword evidence="5" id="KW-0106">Calcium</keyword>
<evidence type="ECO:0000313" key="8">
    <source>
        <dbReference type="EMBL" id="VHO05469.1"/>
    </source>
</evidence>
<dbReference type="InterPro" id="IPR028974">
    <property type="entry name" value="TSP_type-3_rpt"/>
</dbReference>
<dbReference type="PANTHER" id="PTHR42970">
    <property type="entry name" value="PECTATE LYASE C-RELATED"/>
    <property type="match status" value="1"/>
</dbReference>
<dbReference type="InterPro" id="IPR009091">
    <property type="entry name" value="RCC1/BLIP-II"/>
</dbReference>
<dbReference type="Pfam" id="PF13583">
    <property type="entry name" value="Reprolysin_4"/>
    <property type="match status" value="1"/>
</dbReference>
<comment type="subcellular location">
    <subcellularLocation>
        <location evidence="1">Secreted</location>
    </subcellularLocation>
</comment>
<dbReference type="GO" id="GO:0005509">
    <property type="term" value="F:calcium ion binding"/>
    <property type="evidence" value="ECO:0007669"/>
    <property type="project" value="InterPro"/>
</dbReference>
<evidence type="ECO:0000256" key="6">
    <source>
        <dbReference type="ARBA" id="ARBA00023180"/>
    </source>
</evidence>
<dbReference type="Gene3D" id="3.40.390.10">
    <property type="entry name" value="Collagenase (Catalytic Domain)"/>
    <property type="match status" value="1"/>
</dbReference>
<dbReference type="EMBL" id="CAAJGR010000128">
    <property type="protein sequence ID" value="VHO05469.1"/>
    <property type="molecule type" value="Genomic_DNA"/>
</dbReference>
<keyword evidence="2" id="KW-0964">Secreted</keyword>
<dbReference type="SUPFAM" id="SSF50985">
    <property type="entry name" value="RCC1/BLIP-II"/>
    <property type="match status" value="1"/>
</dbReference>
<feature type="compositionally biased region" description="Polar residues" evidence="7">
    <location>
        <begin position="1064"/>
        <end position="1075"/>
    </location>
</feature>
<dbReference type="Pfam" id="PF17963">
    <property type="entry name" value="Big_9"/>
    <property type="match status" value="1"/>
</dbReference>
<sequence length="1113" mass="121228">MGVTNSGCFGSLVFAHEIGHNFGAEHDRYVEPEADHDYNYGYVDLETASKTIMAYSNLCDDNGKSCEQLPYFSNPALEHQNRPLGIAAGEPEAADNQKMLNFSALTLANYAGAGAPAGLVATNNNNMLGVSLQWQPFAGATHYEVYSSDSCYYDTYKTLIAETTGTEYHDESGTLGRCYFVQAVNNELLSGANKSLLSLPESGFDRGPTLSKIAAQRVDSIDQTLAISFSSAAVIAPRIEIIQHDLPVEPQYALQDLGNGQYQLSLSNLSYNDGTAIVKVTTDRVFEVFSVTFSGNLNTPPEINAPQKVTFNQQSSTSFNVDILDSQINLANPIGLLVLSEDNQLLPKAAVDYAVNYTDDGAQLTIDINPQHKLFGTTALNIQIADGEHLVSQRIEVEIVRVLNQLPLVPASTTMYLDGNKPLQRLLPVYDADNDVMEFTLLTGPSNGQLSINNNAFTYRADSDFTDDDSFSYRVTESYSGESFDATIVIRSKPASYLIPKQKLVSNINSNHMLLDYQGQLWAWGSNIWNLHSHVSYQSQPTPSALYQPYWADVGVNDDRALLIHQDGSLWQLGFDSLSGSNQLNSPKRIGSTNDWLSVLDSGDGNVYCHLLVKSDRSLWAFGSCFELAAAGLIDDAQSALQQPIQISALYHWVSGSHSQAETVLIDSSGKVWSGASASFSRYAGRQSEITYLAPVTGITSTALAVKPVTFKTYAFTEQGLVAWGFLPENAPWQWQDMILQSTAIQLDSPTISQLNATYNYLLILDTDNALWTAGGNTNSDNPNGALGRGDFADRGLAKVNFADGWQQVFSAQESSFGLSKTGQLLVTGTYDLERGTRTYEPEEQISVFTPIAQFDLKQLGYTDTDADGILDYLETDADNDGLPDGWELMYGLDRQNAADAALDNDNDSLTNLQEYQLGTNPNEADTDGDGMPDSWEVQYNFNPLNAADAILDSDNDNLTNAQEYAKGTNPHNADTDGDGMSDGWEVQYGLNPLNAADASSDLDNDGLTNLQEYQLGTHPNNADTDGDGMPDGWEIQYGLNPLDPADATSDKDNDDIIALQEYKNGTNPNVSNKVTPPPPPPPAETSSSGGSMPATGLVLLFAIAMYRRRYLS</sequence>
<dbReference type="Pfam" id="PF18884">
    <property type="entry name" value="TSP3_bac"/>
    <property type="match status" value="6"/>
</dbReference>
<dbReference type="GO" id="GO:0008237">
    <property type="term" value="F:metallopeptidase activity"/>
    <property type="evidence" value="ECO:0007669"/>
    <property type="project" value="InterPro"/>
</dbReference>
<accession>A0A486XT72</accession>
<dbReference type="InterPro" id="IPR013783">
    <property type="entry name" value="Ig-like_fold"/>
</dbReference>
<evidence type="ECO:0000256" key="2">
    <source>
        <dbReference type="ARBA" id="ARBA00022525"/>
    </source>
</evidence>
<feature type="region of interest" description="Disordered" evidence="7">
    <location>
        <begin position="1063"/>
        <end position="1092"/>
    </location>
</feature>
<evidence type="ECO:0000256" key="3">
    <source>
        <dbReference type="ARBA" id="ARBA00022723"/>
    </source>
</evidence>
<dbReference type="Gene3D" id="2.130.10.30">
    <property type="entry name" value="Regulator of chromosome condensation 1/beta-lactamase-inhibitor protein II"/>
    <property type="match status" value="2"/>
</dbReference>
<evidence type="ECO:0000256" key="4">
    <source>
        <dbReference type="ARBA" id="ARBA00022729"/>
    </source>
</evidence>
<keyword evidence="4" id="KW-0732">Signal</keyword>
<dbReference type="AlphaFoldDB" id="A0A486XT72"/>
<dbReference type="SUPFAM" id="SSF55486">
    <property type="entry name" value="Metalloproteases ('zincins'), catalytic domain"/>
    <property type="match status" value="1"/>
</dbReference>
<dbReference type="InterPro" id="IPR024079">
    <property type="entry name" value="MetalloPept_cat_dom_sf"/>
</dbReference>
<reference evidence="8" key="1">
    <citation type="submission" date="2019-04" db="EMBL/GenBank/DDBJ databases">
        <authorList>
            <person name="Brambilla D."/>
        </authorList>
    </citation>
    <scope>NUCLEOTIDE SEQUENCE</scope>
    <source>
        <strain evidence="8">BAL1</strain>
    </source>
</reference>
<keyword evidence="3" id="KW-0479">Metal-binding</keyword>
<name>A0A486XT72_9GAMM</name>
<dbReference type="Gene3D" id="4.10.1080.10">
    <property type="entry name" value="TSP type-3 repeat"/>
    <property type="match status" value="1"/>
</dbReference>
<dbReference type="InterPro" id="IPR059100">
    <property type="entry name" value="TSP3_bac"/>
</dbReference>
<keyword evidence="6" id="KW-0325">Glycoprotein</keyword>